<sequence length="181" mass="20843">MQTFISILRGINVSGQKKILMADLKKLYESLKFSEVKTYIQSGNLVFKSDSKISDIQLARKIEKAISTKYKFEVPVIIRTKEELEKILSQNSFTKEKNIDVKKLHVTFLSETPDGGKIEQIKEVDFSPDRFIIKGKEIYLHIPGSYGETKLSNKFFENKLKVSATTRNWNTVNKLCEMAQQ</sequence>
<dbReference type="PIRSF" id="PIRSF008502">
    <property type="entry name" value="UCP008502"/>
    <property type="match status" value="1"/>
</dbReference>
<accession>A0A3M9NGD4</accession>
<dbReference type="PANTHER" id="PTHR36439">
    <property type="entry name" value="BLL4334 PROTEIN"/>
    <property type="match status" value="1"/>
</dbReference>
<evidence type="ECO:0000313" key="1">
    <source>
        <dbReference type="EMBL" id="RNI36273.1"/>
    </source>
</evidence>
<name>A0A3M9NGD4_9BACT</name>
<dbReference type="Proteomes" id="UP000267223">
    <property type="component" value="Unassembled WGS sequence"/>
</dbReference>
<proteinExistence type="predicted"/>
<reference evidence="1 2" key="1">
    <citation type="submission" date="2018-11" db="EMBL/GenBank/DDBJ databases">
        <title>Draft genome sequence of Ferruginibacter sp. BO-59.</title>
        <authorList>
            <person name="Im W.T."/>
        </authorList>
    </citation>
    <scope>NUCLEOTIDE SEQUENCE [LARGE SCALE GENOMIC DNA]</scope>
    <source>
        <strain evidence="1 2">BO-59</strain>
    </source>
</reference>
<gene>
    <name evidence="1" type="ORF">EFY79_11385</name>
</gene>
<organism evidence="1 2">
    <name type="scientific">Hanamia caeni</name>
    <dbReference type="NCBI Taxonomy" id="2294116"/>
    <lineage>
        <taxon>Bacteria</taxon>
        <taxon>Pseudomonadati</taxon>
        <taxon>Bacteroidota</taxon>
        <taxon>Chitinophagia</taxon>
        <taxon>Chitinophagales</taxon>
        <taxon>Chitinophagaceae</taxon>
        <taxon>Hanamia</taxon>
    </lineage>
</organism>
<dbReference type="OrthoDB" id="9806494at2"/>
<dbReference type="PANTHER" id="PTHR36439:SF1">
    <property type="entry name" value="DUF1697 DOMAIN-CONTAINING PROTEIN"/>
    <property type="match status" value="1"/>
</dbReference>
<evidence type="ECO:0000313" key="2">
    <source>
        <dbReference type="Proteomes" id="UP000267223"/>
    </source>
</evidence>
<comment type="caution">
    <text evidence="1">The sequence shown here is derived from an EMBL/GenBank/DDBJ whole genome shotgun (WGS) entry which is preliminary data.</text>
</comment>
<dbReference type="Pfam" id="PF08002">
    <property type="entry name" value="DUF1697"/>
    <property type="match status" value="1"/>
</dbReference>
<dbReference type="InterPro" id="IPR012545">
    <property type="entry name" value="DUF1697"/>
</dbReference>
<dbReference type="AlphaFoldDB" id="A0A3M9NGD4"/>
<dbReference type="RefSeq" id="WP_123120826.1">
    <property type="nucleotide sequence ID" value="NZ_RJJR01000008.1"/>
</dbReference>
<dbReference type="EMBL" id="RJJR01000008">
    <property type="protein sequence ID" value="RNI36273.1"/>
    <property type="molecule type" value="Genomic_DNA"/>
</dbReference>
<keyword evidence="2" id="KW-1185">Reference proteome</keyword>
<dbReference type="Gene3D" id="3.30.70.1260">
    <property type="entry name" value="bacterial protein sp0830 like"/>
    <property type="match status" value="1"/>
</dbReference>
<dbReference type="Gene3D" id="3.30.70.1280">
    <property type="entry name" value="SP0830-like domains"/>
    <property type="match status" value="1"/>
</dbReference>
<protein>
    <submittedName>
        <fullName evidence="1">DUF1697 domain-containing protein</fullName>
    </submittedName>
</protein>
<dbReference type="SUPFAM" id="SSF160379">
    <property type="entry name" value="SP0830-like"/>
    <property type="match status" value="1"/>
</dbReference>